<dbReference type="Proteomes" id="UP000308744">
    <property type="component" value="Unassembled WGS sequence"/>
</dbReference>
<proteinExistence type="predicted"/>
<protein>
    <recommendedName>
        <fullName evidence="5">Translation initiation factor 2</fullName>
    </recommendedName>
</protein>
<name>A0A4U2YRA4_9BACI</name>
<keyword evidence="1" id="KW-0175">Coiled coil</keyword>
<keyword evidence="4" id="KW-1185">Reference proteome</keyword>
<accession>A0A4U2YRA4</accession>
<feature type="transmembrane region" description="Helical" evidence="2">
    <location>
        <begin position="20"/>
        <end position="45"/>
    </location>
</feature>
<gene>
    <name evidence="3" type="ORF">FC756_18630</name>
</gene>
<feature type="coiled-coil region" evidence="1">
    <location>
        <begin position="48"/>
        <end position="82"/>
    </location>
</feature>
<keyword evidence="2" id="KW-0472">Membrane</keyword>
<evidence type="ECO:0000256" key="1">
    <source>
        <dbReference type="SAM" id="Coils"/>
    </source>
</evidence>
<comment type="caution">
    <text evidence="3">The sequence shown here is derived from an EMBL/GenBank/DDBJ whole genome shotgun (WGS) entry which is preliminary data.</text>
</comment>
<keyword evidence="2" id="KW-1133">Transmembrane helix</keyword>
<dbReference type="EMBL" id="SZPU01000071">
    <property type="protein sequence ID" value="TKI63202.1"/>
    <property type="molecule type" value="Genomic_DNA"/>
</dbReference>
<reference evidence="3 4" key="1">
    <citation type="submission" date="2019-04" db="EMBL/GenBank/DDBJ databases">
        <title>Lysinibacillus genome sequencing.</title>
        <authorList>
            <person name="Dunlap C."/>
        </authorList>
    </citation>
    <scope>NUCLEOTIDE SEQUENCE [LARGE SCALE GENOMIC DNA]</scope>
    <source>
        <strain evidence="3 4">CCTCC AB 2010389</strain>
    </source>
</reference>
<dbReference type="RefSeq" id="WP_025219410.1">
    <property type="nucleotide sequence ID" value="NZ_PYWM01000048.1"/>
</dbReference>
<evidence type="ECO:0008006" key="5">
    <source>
        <dbReference type="Google" id="ProtNLM"/>
    </source>
</evidence>
<keyword evidence="2" id="KW-0812">Transmembrane</keyword>
<dbReference type="AlphaFoldDB" id="A0A4U2YRA4"/>
<organism evidence="3 4">
    <name type="scientific">Lysinibacillus mangiferihumi</name>
    <dbReference type="NCBI Taxonomy" id="1130819"/>
    <lineage>
        <taxon>Bacteria</taxon>
        <taxon>Bacillati</taxon>
        <taxon>Bacillota</taxon>
        <taxon>Bacilli</taxon>
        <taxon>Bacillales</taxon>
        <taxon>Bacillaceae</taxon>
        <taxon>Lysinibacillus</taxon>
    </lineage>
</organism>
<sequence>MSKNKDNFTDLLAGMENDAAKLAVIAGIITTLGDVLATIAAIMALEEAQKSNNNNNNNSNKIDELEKQVQYLTKELHKLKHSRKV</sequence>
<evidence type="ECO:0000256" key="2">
    <source>
        <dbReference type="SAM" id="Phobius"/>
    </source>
</evidence>
<evidence type="ECO:0000313" key="3">
    <source>
        <dbReference type="EMBL" id="TKI63202.1"/>
    </source>
</evidence>
<evidence type="ECO:0000313" key="4">
    <source>
        <dbReference type="Proteomes" id="UP000308744"/>
    </source>
</evidence>